<dbReference type="PROSITE" id="PS00463">
    <property type="entry name" value="ZN2_CY6_FUNGAL_1"/>
    <property type="match status" value="1"/>
</dbReference>
<dbReference type="GO" id="GO:0006351">
    <property type="term" value="P:DNA-templated transcription"/>
    <property type="evidence" value="ECO:0007669"/>
    <property type="project" value="InterPro"/>
</dbReference>
<reference evidence="10" key="1">
    <citation type="journal article" date="2017" name="Genome Biol.">
        <title>Comparative genomics reveals high biological diversity and specific adaptations in the industrially and medically important fungal genus Aspergillus.</title>
        <authorList>
            <person name="de Vries R.P."/>
            <person name="Riley R."/>
            <person name="Wiebenga A."/>
            <person name="Aguilar-Osorio G."/>
            <person name="Amillis S."/>
            <person name="Uchima C.A."/>
            <person name="Anderluh G."/>
            <person name="Asadollahi M."/>
            <person name="Askin M."/>
            <person name="Barry K."/>
            <person name="Battaglia E."/>
            <person name="Bayram O."/>
            <person name="Benocci T."/>
            <person name="Braus-Stromeyer S.A."/>
            <person name="Caldana C."/>
            <person name="Canovas D."/>
            <person name="Cerqueira G.C."/>
            <person name="Chen F."/>
            <person name="Chen W."/>
            <person name="Choi C."/>
            <person name="Clum A."/>
            <person name="Dos Santos R.A."/>
            <person name="Damasio A.R."/>
            <person name="Diallinas G."/>
            <person name="Emri T."/>
            <person name="Fekete E."/>
            <person name="Flipphi M."/>
            <person name="Freyberg S."/>
            <person name="Gallo A."/>
            <person name="Gournas C."/>
            <person name="Habgood R."/>
            <person name="Hainaut M."/>
            <person name="Harispe M.L."/>
            <person name="Henrissat B."/>
            <person name="Hilden K.S."/>
            <person name="Hope R."/>
            <person name="Hossain A."/>
            <person name="Karabika E."/>
            <person name="Karaffa L."/>
            <person name="Karanyi Z."/>
            <person name="Krasevec N."/>
            <person name="Kuo A."/>
            <person name="Kusch H."/>
            <person name="LaButti K."/>
            <person name="Lagendijk E.L."/>
            <person name="Lapidus A."/>
            <person name="Levasseur A."/>
            <person name="Lindquist E."/>
            <person name="Lipzen A."/>
            <person name="Logrieco A.F."/>
            <person name="MacCabe A."/>
            <person name="Maekelae M.R."/>
            <person name="Malavazi I."/>
            <person name="Melin P."/>
            <person name="Meyer V."/>
            <person name="Mielnichuk N."/>
            <person name="Miskei M."/>
            <person name="Molnar A.P."/>
            <person name="Mule G."/>
            <person name="Ngan C.Y."/>
            <person name="Orejas M."/>
            <person name="Orosz E."/>
            <person name="Ouedraogo J.P."/>
            <person name="Overkamp K.M."/>
            <person name="Park H.-S."/>
            <person name="Perrone G."/>
            <person name="Piumi F."/>
            <person name="Punt P.J."/>
            <person name="Ram A.F."/>
            <person name="Ramon A."/>
            <person name="Rauscher S."/>
            <person name="Record E."/>
            <person name="Riano-Pachon D.M."/>
            <person name="Robert V."/>
            <person name="Roehrig J."/>
            <person name="Ruller R."/>
            <person name="Salamov A."/>
            <person name="Salih N.S."/>
            <person name="Samson R.A."/>
            <person name="Sandor E."/>
            <person name="Sanguinetti M."/>
            <person name="Schuetze T."/>
            <person name="Sepcic K."/>
            <person name="Shelest E."/>
            <person name="Sherlock G."/>
            <person name="Sophianopoulou V."/>
            <person name="Squina F.M."/>
            <person name="Sun H."/>
            <person name="Susca A."/>
            <person name="Todd R.B."/>
            <person name="Tsang A."/>
            <person name="Unkles S.E."/>
            <person name="van de Wiele N."/>
            <person name="van Rossen-Uffink D."/>
            <person name="Oliveira J.V."/>
            <person name="Vesth T.C."/>
            <person name="Visser J."/>
            <person name="Yu J.-H."/>
            <person name="Zhou M."/>
            <person name="Andersen M.R."/>
            <person name="Archer D.B."/>
            <person name="Baker S.E."/>
            <person name="Benoit I."/>
            <person name="Brakhage A.A."/>
            <person name="Braus G.H."/>
            <person name="Fischer R."/>
            <person name="Frisvad J.C."/>
            <person name="Goldman G.H."/>
            <person name="Houbraken J."/>
            <person name="Oakley B."/>
            <person name="Pocsi I."/>
            <person name="Scazzocchio C."/>
            <person name="Seiboth B."/>
            <person name="vanKuyk P.A."/>
            <person name="Wortman J."/>
            <person name="Dyer P.S."/>
            <person name="Grigoriev I.V."/>
        </authorList>
    </citation>
    <scope>NUCLEOTIDE SEQUENCE [LARGE SCALE GENOMIC DNA]</scope>
    <source>
        <strain evidence="10">CBS 506.65</strain>
    </source>
</reference>
<dbReference type="STRING" id="1073090.A0A1L9S922"/>
<dbReference type="GO" id="GO:0008270">
    <property type="term" value="F:zinc ion binding"/>
    <property type="evidence" value="ECO:0007669"/>
    <property type="project" value="InterPro"/>
</dbReference>
<organism evidence="9 10">
    <name type="scientific">Penicilliopsis zonata CBS 506.65</name>
    <dbReference type="NCBI Taxonomy" id="1073090"/>
    <lineage>
        <taxon>Eukaryota</taxon>
        <taxon>Fungi</taxon>
        <taxon>Dikarya</taxon>
        <taxon>Ascomycota</taxon>
        <taxon>Pezizomycotina</taxon>
        <taxon>Eurotiomycetes</taxon>
        <taxon>Eurotiomycetidae</taxon>
        <taxon>Eurotiales</taxon>
        <taxon>Aspergillaceae</taxon>
        <taxon>Penicilliopsis</taxon>
    </lineage>
</organism>
<dbReference type="InterPro" id="IPR001138">
    <property type="entry name" value="Zn2Cys6_DnaBD"/>
</dbReference>
<dbReference type="InterPro" id="IPR051430">
    <property type="entry name" value="Fungal_TF_Env_Response"/>
</dbReference>
<evidence type="ECO:0000256" key="4">
    <source>
        <dbReference type="ARBA" id="ARBA00023125"/>
    </source>
</evidence>
<dbReference type="GO" id="GO:0001228">
    <property type="term" value="F:DNA-binding transcription activator activity, RNA polymerase II-specific"/>
    <property type="evidence" value="ECO:0007669"/>
    <property type="project" value="TreeGrafter"/>
</dbReference>
<evidence type="ECO:0000313" key="9">
    <source>
        <dbReference type="EMBL" id="OJJ43661.1"/>
    </source>
</evidence>
<dbReference type="GeneID" id="34610448"/>
<dbReference type="CDD" id="cd00067">
    <property type="entry name" value="GAL4"/>
    <property type="match status" value="1"/>
</dbReference>
<dbReference type="Gene3D" id="4.10.240.10">
    <property type="entry name" value="Zn(2)-C6 fungal-type DNA-binding domain"/>
    <property type="match status" value="1"/>
</dbReference>
<evidence type="ECO:0000256" key="6">
    <source>
        <dbReference type="ARBA" id="ARBA00023242"/>
    </source>
</evidence>
<dbReference type="CDD" id="cd12148">
    <property type="entry name" value="fungal_TF_MHR"/>
    <property type="match status" value="1"/>
</dbReference>
<dbReference type="Pfam" id="PF00172">
    <property type="entry name" value="Zn_clus"/>
    <property type="match status" value="1"/>
</dbReference>
<keyword evidence="6" id="KW-0539">Nucleus</keyword>
<dbReference type="InterPro" id="IPR036864">
    <property type="entry name" value="Zn2-C6_fun-type_DNA-bd_sf"/>
</dbReference>
<keyword evidence="10" id="KW-1185">Reference proteome</keyword>
<protein>
    <recommendedName>
        <fullName evidence="8">Zn(2)-C6 fungal-type domain-containing protein</fullName>
    </recommendedName>
</protein>
<evidence type="ECO:0000313" key="10">
    <source>
        <dbReference type="Proteomes" id="UP000184188"/>
    </source>
</evidence>
<sequence length="863" mass="96542">MEDDFELFGAHQGQHQTYQGQGDREKSPPKRRRPPLSCTECRRRKLKCDRLLPCSQCVRSKTADSCIYTGLQPEMRAQRQPSSEIAAHQDNTSPLAISSNAISVPRPPGGLPSANTTTTAITTVAAAQNSSPSQAGVFVFDSKLKNPAHRITKAPRPPDEVHELRRRVQTLEHALARAANVPTPEHSGYDGVSEMGLRSVPLHQDQILDDHVENLADACFRGKMRKTRYFGRCHWTLSVSIFQDIRKFLKETRQNEAHRSEFKSMKRFKSEVWGKEKRDHQRVLQSTSFRLEDLLPSRAVADELVNLYLTTFEMTHRILHVPTFLEQYNAFWAAATRPPDNTVFEAMLLAIFAASSSFLDPNLKVLGDEPAPKVASRWILAVQSWLPSTNVSSWIDIRWLQVQCIVVIARQATACDGDIVWVHSGALLRSAMMMGLHRDPYRFPSMTRFWAEMRRRLWTTLVELEIQSSLDSGVAPAIDPEEYDCGLPSDIDDYDLMDDKSDDPLPRQTTDSFTRSTFQKVMLRSLTFRLRVSKLVNSLKFSLSYDEALRLSEGLEQHLRDASIAFAPSSRAASPDMDLAAFPRSMYVFLLRRHLLALHRPFSLSIVRSPKFAYSRKQCLEGSLEMLTLLEPVGNNSPSSSTSANKPTGLSFSLIPRIAQLSGGMFRDEFFHAAITVCVELSLQADEYAASALTSMSSGPAAMTSLVSPLSDMVQSQQDVLIRVVEHALDAFGQRLGPAAKGGKCYLFLNLVLASVRARLKGEDSLKWVEEASKRTIQNCKELLSGVPWGEGHRTQPLESSGGGIQSTVPVPQFDPLLSTDIPGISPFDFDNLFDMSEYGLPEMWESSDFLPPFPIDPPAMHV</sequence>
<evidence type="ECO:0000256" key="2">
    <source>
        <dbReference type="ARBA" id="ARBA00022833"/>
    </source>
</evidence>
<keyword evidence="1" id="KW-0479">Metal-binding</keyword>
<dbReference type="InterPro" id="IPR007219">
    <property type="entry name" value="XnlR_reg_dom"/>
</dbReference>
<dbReference type="GO" id="GO:0000978">
    <property type="term" value="F:RNA polymerase II cis-regulatory region sequence-specific DNA binding"/>
    <property type="evidence" value="ECO:0007669"/>
    <property type="project" value="TreeGrafter"/>
</dbReference>
<dbReference type="Proteomes" id="UP000184188">
    <property type="component" value="Unassembled WGS sequence"/>
</dbReference>
<keyword evidence="4" id="KW-0238">DNA-binding</keyword>
<feature type="domain" description="Zn(2)-C6 fungal-type" evidence="8">
    <location>
        <begin position="37"/>
        <end position="68"/>
    </location>
</feature>
<evidence type="ECO:0000259" key="8">
    <source>
        <dbReference type="PROSITE" id="PS50048"/>
    </source>
</evidence>
<keyword evidence="5" id="KW-0804">Transcription</keyword>
<evidence type="ECO:0000256" key="3">
    <source>
        <dbReference type="ARBA" id="ARBA00023015"/>
    </source>
</evidence>
<evidence type="ECO:0000256" key="7">
    <source>
        <dbReference type="SAM" id="MobiDB-lite"/>
    </source>
</evidence>
<name>A0A1L9S922_9EURO</name>
<dbReference type="SMART" id="SM00906">
    <property type="entry name" value="Fungal_trans"/>
    <property type="match status" value="1"/>
</dbReference>
<accession>A0A1L9S922</accession>
<evidence type="ECO:0000256" key="1">
    <source>
        <dbReference type="ARBA" id="ARBA00022723"/>
    </source>
</evidence>
<dbReference type="AlphaFoldDB" id="A0A1L9S922"/>
<dbReference type="OrthoDB" id="4337792at2759"/>
<dbReference type="RefSeq" id="XP_022578171.1">
    <property type="nucleotide sequence ID" value="XM_022723983.1"/>
</dbReference>
<gene>
    <name evidence="9" type="ORF">ASPZODRAFT_136113</name>
</gene>
<feature type="region of interest" description="Disordered" evidence="7">
    <location>
        <begin position="1"/>
        <end position="37"/>
    </location>
</feature>
<dbReference type="Pfam" id="PF04082">
    <property type="entry name" value="Fungal_trans"/>
    <property type="match status" value="1"/>
</dbReference>
<dbReference type="SMART" id="SM00066">
    <property type="entry name" value="GAL4"/>
    <property type="match status" value="1"/>
</dbReference>
<dbReference type="GO" id="GO:0005634">
    <property type="term" value="C:nucleus"/>
    <property type="evidence" value="ECO:0007669"/>
    <property type="project" value="TreeGrafter"/>
</dbReference>
<dbReference type="PROSITE" id="PS50048">
    <property type="entry name" value="ZN2_CY6_FUNGAL_2"/>
    <property type="match status" value="1"/>
</dbReference>
<dbReference type="PANTHER" id="PTHR31944:SF131">
    <property type="entry name" value="HEME-RESPONSIVE ZINC FINGER TRANSCRIPTION FACTOR HAP1"/>
    <property type="match status" value="1"/>
</dbReference>
<dbReference type="PANTHER" id="PTHR31944">
    <property type="entry name" value="HEME-RESPONSIVE ZINC FINGER TRANSCRIPTION FACTOR HAP1"/>
    <property type="match status" value="1"/>
</dbReference>
<proteinExistence type="predicted"/>
<evidence type="ECO:0000256" key="5">
    <source>
        <dbReference type="ARBA" id="ARBA00023163"/>
    </source>
</evidence>
<dbReference type="VEuPathDB" id="FungiDB:ASPZODRAFT_136113"/>
<dbReference type="EMBL" id="KV878351">
    <property type="protein sequence ID" value="OJJ43661.1"/>
    <property type="molecule type" value="Genomic_DNA"/>
</dbReference>
<keyword evidence="3" id="KW-0805">Transcription regulation</keyword>
<dbReference type="SUPFAM" id="SSF57701">
    <property type="entry name" value="Zn2/Cys6 DNA-binding domain"/>
    <property type="match status" value="1"/>
</dbReference>
<feature type="compositionally biased region" description="Low complexity" evidence="7">
    <location>
        <begin position="9"/>
        <end position="21"/>
    </location>
</feature>
<keyword evidence="2" id="KW-0862">Zinc</keyword>